<protein>
    <submittedName>
        <fullName evidence="1">Uncharacterized protein</fullName>
    </submittedName>
</protein>
<dbReference type="EMBL" id="BGPR01255438">
    <property type="protein sequence ID" value="GBM55332.1"/>
    <property type="molecule type" value="Genomic_DNA"/>
</dbReference>
<accession>A0A4Y2GN75</accession>
<name>A0A4Y2GN75_ARAVE</name>
<reference evidence="1 5" key="1">
    <citation type="journal article" date="2019" name="Sci. Rep.">
        <title>Orb-weaving spider Araneus ventricosus genome elucidates the spidroin gene catalogue.</title>
        <authorList>
            <person name="Kono N."/>
            <person name="Nakamura H."/>
            <person name="Ohtoshi R."/>
            <person name="Moran D.A.P."/>
            <person name="Shinohara A."/>
            <person name="Yoshida Y."/>
            <person name="Fujiwara M."/>
            <person name="Mori M."/>
            <person name="Tomita M."/>
            <person name="Arakawa K."/>
        </authorList>
    </citation>
    <scope>NUCLEOTIDE SEQUENCE [LARGE SCALE GENOMIC DNA]</scope>
</reference>
<gene>
    <name evidence="3" type="ORF">AVEN_173023_1</name>
    <name evidence="1" type="ORF">AVEN_191609_1</name>
    <name evidence="4" type="ORF">AVEN_216199_1</name>
    <name evidence="2" type="ORF">AVEN_48068_1</name>
</gene>
<organism evidence="1 5">
    <name type="scientific">Araneus ventricosus</name>
    <name type="common">Orbweaver spider</name>
    <name type="synonym">Epeira ventricosa</name>
    <dbReference type="NCBI Taxonomy" id="182803"/>
    <lineage>
        <taxon>Eukaryota</taxon>
        <taxon>Metazoa</taxon>
        <taxon>Ecdysozoa</taxon>
        <taxon>Arthropoda</taxon>
        <taxon>Chelicerata</taxon>
        <taxon>Arachnida</taxon>
        <taxon>Araneae</taxon>
        <taxon>Araneomorphae</taxon>
        <taxon>Entelegynae</taxon>
        <taxon>Araneoidea</taxon>
        <taxon>Araneidae</taxon>
        <taxon>Araneus</taxon>
    </lineage>
</organism>
<evidence type="ECO:0000313" key="2">
    <source>
        <dbReference type="EMBL" id="GBM55442.1"/>
    </source>
</evidence>
<evidence type="ECO:0000313" key="3">
    <source>
        <dbReference type="EMBL" id="GBM55597.1"/>
    </source>
</evidence>
<dbReference type="Proteomes" id="UP000499080">
    <property type="component" value="Unassembled WGS sequence"/>
</dbReference>
<evidence type="ECO:0000313" key="4">
    <source>
        <dbReference type="EMBL" id="GBM55648.1"/>
    </source>
</evidence>
<evidence type="ECO:0000313" key="5">
    <source>
        <dbReference type="Proteomes" id="UP000499080"/>
    </source>
</evidence>
<proteinExistence type="predicted"/>
<comment type="caution">
    <text evidence="1">The sequence shown here is derived from an EMBL/GenBank/DDBJ whole genome shotgun (WGS) entry which is preliminary data.</text>
</comment>
<dbReference type="EMBL" id="BGPR01255523">
    <property type="protein sequence ID" value="GBM55597.1"/>
    <property type="molecule type" value="Genomic_DNA"/>
</dbReference>
<dbReference type="AlphaFoldDB" id="A0A4Y2GN75"/>
<keyword evidence="5" id="KW-1185">Reference proteome</keyword>
<sequence length="111" mass="12688">MLSRKRENHPLGRGYYWESVWGEGPILKAGGGAYRSDRRFGATMNDPPRWTGWKLKGLMRSAQNWICQSLHESLALVINSLVRHTVAEKEYCSSGKIASPTIIFNKYIYLL</sequence>
<dbReference type="EMBL" id="BGPR01255540">
    <property type="protein sequence ID" value="GBM55648.1"/>
    <property type="molecule type" value="Genomic_DNA"/>
</dbReference>
<evidence type="ECO:0000313" key="1">
    <source>
        <dbReference type="EMBL" id="GBM55332.1"/>
    </source>
</evidence>
<dbReference type="EMBL" id="BGPR01255475">
    <property type="protein sequence ID" value="GBM55442.1"/>
    <property type="molecule type" value="Genomic_DNA"/>
</dbReference>